<evidence type="ECO:0000313" key="2">
    <source>
        <dbReference type="EMBL" id="PPQ77529.1"/>
    </source>
</evidence>
<protein>
    <recommendedName>
        <fullName evidence="1">F-box domain-containing protein</fullName>
    </recommendedName>
</protein>
<organism evidence="2 3">
    <name type="scientific">Psilocybe cyanescens</name>
    <dbReference type="NCBI Taxonomy" id="93625"/>
    <lineage>
        <taxon>Eukaryota</taxon>
        <taxon>Fungi</taxon>
        <taxon>Dikarya</taxon>
        <taxon>Basidiomycota</taxon>
        <taxon>Agaricomycotina</taxon>
        <taxon>Agaricomycetes</taxon>
        <taxon>Agaricomycetidae</taxon>
        <taxon>Agaricales</taxon>
        <taxon>Agaricineae</taxon>
        <taxon>Strophariaceae</taxon>
        <taxon>Psilocybe</taxon>
    </lineage>
</organism>
<dbReference type="AlphaFoldDB" id="A0A409WG89"/>
<evidence type="ECO:0000259" key="1">
    <source>
        <dbReference type="Pfam" id="PF00646"/>
    </source>
</evidence>
<accession>A0A409WG89</accession>
<name>A0A409WG89_PSICY</name>
<gene>
    <name evidence="2" type="ORF">CVT25_011326</name>
</gene>
<dbReference type="Proteomes" id="UP000283269">
    <property type="component" value="Unassembled WGS sequence"/>
</dbReference>
<keyword evidence="3" id="KW-1185">Reference proteome</keyword>
<proteinExistence type="predicted"/>
<reference evidence="2 3" key="1">
    <citation type="journal article" date="2018" name="Evol. Lett.">
        <title>Horizontal gene cluster transfer increased hallucinogenic mushroom diversity.</title>
        <authorList>
            <person name="Reynolds H.T."/>
            <person name="Vijayakumar V."/>
            <person name="Gluck-Thaler E."/>
            <person name="Korotkin H.B."/>
            <person name="Matheny P.B."/>
            <person name="Slot J.C."/>
        </authorList>
    </citation>
    <scope>NUCLEOTIDE SEQUENCE [LARGE SCALE GENOMIC DNA]</scope>
    <source>
        <strain evidence="2 3">2631</strain>
    </source>
</reference>
<evidence type="ECO:0000313" key="3">
    <source>
        <dbReference type="Proteomes" id="UP000283269"/>
    </source>
</evidence>
<dbReference type="Pfam" id="PF00646">
    <property type="entry name" value="F-box"/>
    <property type="match status" value="1"/>
</dbReference>
<dbReference type="OrthoDB" id="2823912at2759"/>
<dbReference type="InParanoid" id="A0A409WG89"/>
<feature type="domain" description="F-box" evidence="1">
    <location>
        <begin position="124"/>
        <end position="151"/>
    </location>
</feature>
<sequence>MDATAHQSLLQEIFELPFTRLEDSEYRQIISGPRVSSGHSHPKAYYGPITIRTGTMHRFSTRPGLIVFGLLTGNYIAGSVKKALRTSKLLAPCNAVFLDLPIELQLMVPILYAPILIGPNPPSQVLEHLHPIDLYHFSQTSKSLRQIIMNPVAIGVWKTAFARHPDLPTCHPLVRESKWSFMLFGPGICVECNKYGALTDFAFRKQYCELCMKENYAHTNSLRDSNDRVVLNDHLVTSMIPRSYRYHGLRYTTSYVNLGNAKYLRKDFDVMMKKVTLVQLLIDHEVPMLRTLFEEYKNALIIYVQKTERLSNAANDWAIQVYQRCSIEFERALNEVTAKCKKRLCALGHDNIDIGSVHYSIVQALRMAQIYRLTCRAFRSIRPKLEELVTNQKIFRLKNERRRLLEDRYAEYQKTLTPDAWQYQPPAILLKGIEGFSSFLNADYVTRGDISSEFANSLFPGFVEEWTKKHQLQILSLFPTMEPEQDFEVRLNKLELATAVVTCNDCKLRNQGGRTLLGWNNICRHMRSIVGGHIHPCSNYEINESVSGAAAALLVSCVGLDPKTTTIQDMNTRDDRFLCGNCIPETSHGVTGLKAYTWIECITHSMDMDLSDSPTHNPPLWLLLSADAARFVREHEYAHPRPVLPIWRCNLCPTHYDERVTQKKAIDHVKEAQTNQSLVQMLNTIQGTLQRDENNFASEWILHTNSNANGARISQYANCGKCRILSHIFESIVLHSMCIQHHPIFRHQVVDPVKDEDWTKVQVIAAISPLVPTTADIPDQP</sequence>
<dbReference type="EMBL" id="NHYD01003438">
    <property type="protein sequence ID" value="PPQ77529.1"/>
    <property type="molecule type" value="Genomic_DNA"/>
</dbReference>
<comment type="caution">
    <text evidence="2">The sequence shown here is derived from an EMBL/GenBank/DDBJ whole genome shotgun (WGS) entry which is preliminary data.</text>
</comment>
<dbReference type="InterPro" id="IPR001810">
    <property type="entry name" value="F-box_dom"/>
</dbReference>
<dbReference type="STRING" id="93625.A0A409WG89"/>